<protein>
    <submittedName>
        <fullName evidence="1">Uncharacterized protein</fullName>
    </submittedName>
</protein>
<sequence>MTDLMTLLNTLRRPRLLIRAARFGLSGYSRERDLTRLIADIRLPGPGRAVTQLVNIEGDMDEKRKTGDATYSIARHIEVLVALMAEIQLLRARKQSKS</sequence>
<comment type="caution">
    <text evidence="1">The sequence shown here is derived from an EMBL/GenBank/DDBJ whole genome shotgun (WGS) entry which is preliminary data.</text>
</comment>
<organism evidence="1 2">
    <name type="scientific">Halocynthiibacter styelae</name>
    <dbReference type="NCBI Taxonomy" id="2761955"/>
    <lineage>
        <taxon>Bacteria</taxon>
        <taxon>Pseudomonadati</taxon>
        <taxon>Pseudomonadota</taxon>
        <taxon>Alphaproteobacteria</taxon>
        <taxon>Rhodobacterales</taxon>
        <taxon>Paracoccaceae</taxon>
        <taxon>Halocynthiibacter</taxon>
    </lineage>
</organism>
<dbReference type="RefSeq" id="WP_228847110.1">
    <property type="nucleotide sequence ID" value="NZ_JADCKQ010000001.1"/>
</dbReference>
<dbReference type="Pfam" id="PF20083">
    <property type="entry name" value="DUF6477"/>
    <property type="match status" value="1"/>
</dbReference>
<proteinExistence type="predicted"/>
<dbReference type="InterPro" id="IPR045516">
    <property type="entry name" value="DUF6477"/>
</dbReference>
<evidence type="ECO:0000313" key="1">
    <source>
        <dbReference type="EMBL" id="MBI1492149.1"/>
    </source>
</evidence>
<dbReference type="Proteomes" id="UP000640583">
    <property type="component" value="Unassembled WGS sequence"/>
</dbReference>
<dbReference type="AlphaFoldDB" id="A0A8J7IC07"/>
<gene>
    <name evidence="1" type="ORF">H1D41_00710</name>
</gene>
<dbReference type="EMBL" id="JADCKQ010000001">
    <property type="protein sequence ID" value="MBI1492149.1"/>
    <property type="molecule type" value="Genomic_DNA"/>
</dbReference>
<name>A0A8J7IC07_9RHOB</name>
<keyword evidence="2" id="KW-1185">Reference proteome</keyword>
<evidence type="ECO:0000313" key="2">
    <source>
        <dbReference type="Proteomes" id="UP000640583"/>
    </source>
</evidence>
<reference evidence="1" key="1">
    <citation type="submission" date="2020-10" db="EMBL/GenBank/DDBJ databases">
        <title>Paenihalocynthiibacter styelae gen. nov., sp. nov., isolated from stalked sea squirt Styela clava.</title>
        <authorList>
            <person name="Kim Y.-O."/>
            <person name="Yoon J.-H."/>
        </authorList>
    </citation>
    <scope>NUCLEOTIDE SEQUENCE</scope>
    <source>
        <strain evidence="1">MYP1-1</strain>
    </source>
</reference>
<accession>A0A8J7IC07</accession>